<evidence type="ECO:0000256" key="3">
    <source>
        <dbReference type="ARBA" id="ARBA00023163"/>
    </source>
</evidence>
<keyword evidence="2" id="KW-0238">DNA-binding</keyword>
<dbReference type="InterPro" id="IPR018060">
    <property type="entry name" value="HTH_AraC"/>
</dbReference>
<dbReference type="SUPFAM" id="SSF46689">
    <property type="entry name" value="Homeodomain-like"/>
    <property type="match status" value="2"/>
</dbReference>
<feature type="domain" description="HTH araC/xylS-type" evidence="4">
    <location>
        <begin position="213"/>
        <end position="311"/>
    </location>
</feature>
<dbReference type="PROSITE" id="PS00041">
    <property type="entry name" value="HTH_ARAC_FAMILY_1"/>
    <property type="match status" value="1"/>
</dbReference>
<dbReference type="STRING" id="880070.Cycma_3925"/>
<sequence length="316" mass="36704">MSFDNIMPQKPLIAGVPWRNELDLKTLVENRTTYSLNNCELNIFETHQKASSVNLSFGDLVLTTMIKGKKVMHLFDNPGFEYLPGESVIVPPNELMKIDFPEAKWDNPTQCIALSISQDMIENTFNLLNEKLPDKEWQKQWGLDLNYFHLINNQDLSEIINRFIRIGVKERSKEKDLIASLALKELLIRLSQTQARDILEKTYKSLANSNRIAHVVNFIKQNLQENFTLESLSNKACMSKTHFSRTFKNEFGLSPMEYILEQRLNKSAQLLQNINYQIQDVCMLSGFNNVTYFIRAFKNKFGETPKVYQARFIHLP</sequence>
<accession>G0J6D9</accession>
<dbReference type="HOGENOM" id="CLU_000445_88_7_10"/>
<evidence type="ECO:0000256" key="1">
    <source>
        <dbReference type="ARBA" id="ARBA00023015"/>
    </source>
</evidence>
<dbReference type="PROSITE" id="PS01124">
    <property type="entry name" value="HTH_ARAC_FAMILY_2"/>
    <property type="match status" value="1"/>
</dbReference>
<keyword evidence="6" id="KW-1185">Reference proteome</keyword>
<keyword evidence="3" id="KW-0804">Transcription</keyword>
<dbReference type="AlphaFoldDB" id="G0J6D9"/>
<proteinExistence type="predicted"/>
<dbReference type="InterPro" id="IPR018062">
    <property type="entry name" value="HTH_AraC-typ_CS"/>
</dbReference>
<dbReference type="GO" id="GO:0003700">
    <property type="term" value="F:DNA-binding transcription factor activity"/>
    <property type="evidence" value="ECO:0007669"/>
    <property type="project" value="InterPro"/>
</dbReference>
<dbReference type="Proteomes" id="UP000001635">
    <property type="component" value="Chromosome"/>
</dbReference>
<dbReference type="InterPro" id="IPR009594">
    <property type="entry name" value="Tscrpt_reg_HTH_AraC_N"/>
</dbReference>
<protein>
    <submittedName>
        <fullName evidence="5">Transcriptional regulator, AraC family</fullName>
    </submittedName>
</protein>
<dbReference type="GO" id="GO:0043565">
    <property type="term" value="F:sequence-specific DNA binding"/>
    <property type="evidence" value="ECO:0007669"/>
    <property type="project" value="InterPro"/>
</dbReference>
<dbReference type="KEGG" id="cmr:Cycma_3925"/>
<dbReference type="EMBL" id="CP002955">
    <property type="protein sequence ID" value="AEL27634.1"/>
    <property type="molecule type" value="Genomic_DNA"/>
</dbReference>
<dbReference type="Pfam" id="PF12833">
    <property type="entry name" value="HTH_18"/>
    <property type="match status" value="1"/>
</dbReference>
<dbReference type="Gene3D" id="1.10.10.60">
    <property type="entry name" value="Homeodomain-like"/>
    <property type="match status" value="2"/>
</dbReference>
<dbReference type="eggNOG" id="COG2207">
    <property type="taxonomic scope" value="Bacteria"/>
</dbReference>
<evidence type="ECO:0000313" key="6">
    <source>
        <dbReference type="Proteomes" id="UP000001635"/>
    </source>
</evidence>
<evidence type="ECO:0000259" key="4">
    <source>
        <dbReference type="PROSITE" id="PS01124"/>
    </source>
</evidence>
<dbReference type="SMART" id="SM00342">
    <property type="entry name" value="HTH_ARAC"/>
    <property type="match status" value="1"/>
</dbReference>
<reference evidence="6" key="1">
    <citation type="submission" date="2011-07" db="EMBL/GenBank/DDBJ databases">
        <title>The complete genome of Cyclobacterium marinum DSM 745.</title>
        <authorList>
            <person name="Lucas S."/>
            <person name="Han J."/>
            <person name="Lapidus A."/>
            <person name="Bruce D."/>
            <person name="Goodwin L."/>
            <person name="Pitluck S."/>
            <person name="Peters L."/>
            <person name="Kyrpides N."/>
            <person name="Mavromatis K."/>
            <person name="Ivanova N."/>
            <person name="Ovchinnikova G."/>
            <person name="Chertkov O."/>
            <person name="Detter J.C."/>
            <person name="Tapia R."/>
            <person name="Han C."/>
            <person name="Land M."/>
            <person name="Hauser L."/>
            <person name="Markowitz V."/>
            <person name="Cheng J.-F."/>
            <person name="Hugenholtz P."/>
            <person name="Woyke T."/>
            <person name="Wu D."/>
            <person name="Tindall B."/>
            <person name="Schuetze A."/>
            <person name="Brambilla E."/>
            <person name="Klenk H.-P."/>
            <person name="Eisen J.A."/>
        </authorList>
    </citation>
    <scope>NUCLEOTIDE SEQUENCE [LARGE SCALE GENOMIC DNA]</scope>
    <source>
        <strain evidence="6">ATCC 25205 / DSM 745 / LMG 13164 / NCIMB 1802</strain>
    </source>
</reference>
<dbReference type="PANTHER" id="PTHR43280:SF2">
    <property type="entry name" value="HTH-TYPE TRANSCRIPTIONAL REGULATOR EXSA"/>
    <property type="match status" value="1"/>
</dbReference>
<keyword evidence="1" id="KW-0805">Transcription regulation</keyword>
<evidence type="ECO:0000313" key="5">
    <source>
        <dbReference type="EMBL" id="AEL27634.1"/>
    </source>
</evidence>
<dbReference type="InterPro" id="IPR020449">
    <property type="entry name" value="Tscrpt_reg_AraC-type_HTH"/>
</dbReference>
<dbReference type="InterPro" id="IPR009057">
    <property type="entry name" value="Homeodomain-like_sf"/>
</dbReference>
<dbReference type="Pfam" id="PF06719">
    <property type="entry name" value="AraC_N"/>
    <property type="match status" value="1"/>
</dbReference>
<name>G0J6D9_CYCMS</name>
<dbReference type="PANTHER" id="PTHR43280">
    <property type="entry name" value="ARAC-FAMILY TRANSCRIPTIONAL REGULATOR"/>
    <property type="match status" value="1"/>
</dbReference>
<dbReference type="PRINTS" id="PR00032">
    <property type="entry name" value="HTHARAC"/>
</dbReference>
<gene>
    <name evidence="5" type="ordered locus">Cycma_3925</name>
</gene>
<evidence type="ECO:0000256" key="2">
    <source>
        <dbReference type="ARBA" id="ARBA00023125"/>
    </source>
</evidence>
<organism evidence="5 6">
    <name type="scientific">Cyclobacterium marinum (strain ATCC 25205 / DSM 745 / LMG 13164 / NCIMB 1802)</name>
    <name type="common">Flectobacillus marinus</name>
    <dbReference type="NCBI Taxonomy" id="880070"/>
    <lineage>
        <taxon>Bacteria</taxon>
        <taxon>Pseudomonadati</taxon>
        <taxon>Bacteroidota</taxon>
        <taxon>Cytophagia</taxon>
        <taxon>Cytophagales</taxon>
        <taxon>Cyclobacteriaceae</taxon>
        <taxon>Cyclobacterium</taxon>
    </lineage>
</organism>